<keyword evidence="3" id="KW-1185">Reference proteome</keyword>
<gene>
    <name evidence="2" type="ORF">ACFSC9_12570</name>
</gene>
<evidence type="ECO:0000313" key="3">
    <source>
        <dbReference type="Proteomes" id="UP001597233"/>
    </source>
</evidence>
<feature type="domain" description="Copper amine oxidase-like N-terminal" evidence="1">
    <location>
        <begin position="355"/>
        <end position="462"/>
    </location>
</feature>
<dbReference type="SUPFAM" id="SSF50985">
    <property type="entry name" value="RCC1/BLIP-II"/>
    <property type="match status" value="1"/>
</dbReference>
<reference evidence="3" key="1">
    <citation type="journal article" date="2019" name="Int. J. Syst. Evol. Microbiol.">
        <title>The Global Catalogue of Microorganisms (GCM) 10K type strain sequencing project: providing services to taxonomists for standard genome sequencing and annotation.</title>
        <authorList>
            <consortium name="The Broad Institute Genomics Platform"/>
            <consortium name="The Broad Institute Genome Sequencing Center for Infectious Disease"/>
            <person name="Wu L."/>
            <person name="Ma J."/>
        </authorList>
    </citation>
    <scope>NUCLEOTIDE SEQUENCE [LARGE SCALE GENOMIC DNA]</scope>
    <source>
        <strain evidence="3">CCUG 54950</strain>
    </source>
</reference>
<dbReference type="Pfam" id="PF07833">
    <property type="entry name" value="Cu_amine_oxidN1"/>
    <property type="match status" value="1"/>
</dbReference>
<dbReference type="Gene3D" id="2.130.10.30">
    <property type="entry name" value="Regulator of chromosome condensation 1/beta-lactamase-inhibitor protein II"/>
    <property type="match status" value="2"/>
</dbReference>
<dbReference type="InterPro" id="IPR051553">
    <property type="entry name" value="Ran_GTPase-activating"/>
</dbReference>
<name>A0ABW4RJ85_9BACL</name>
<organism evidence="2 3">
    <name type="scientific">Paenibacillus wenxiniae</name>
    <dbReference type="NCBI Taxonomy" id="1636843"/>
    <lineage>
        <taxon>Bacteria</taxon>
        <taxon>Bacillati</taxon>
        <taxon>Bacillota</taxon>
        <taxon>Bacilli</taxon>
        <taxon>Bacillales</taxon>
        <taxon>Paenibacillaceae</taxon>
        <taxon>Paenibacillus</taxon>
    </lineage>
</organism>
<dbReference type="Pfam" id="PF00415">
    <property type="entry name" value="RCC1"/>
    <property type="match status" value="1"/>
</dbReference>
<dbReference type="PROSITE" id="PS50012">
    <property type="entry name" value="RCC1_3"/>
    <property type="match status" value="2"/>
</dbReference>
<dbReference type="RefSeq" id="WP_347323304.1">
    <property type="nucleotide sequence ID" value="NZ_JBCGUH010000001.1"/>
</dbReference>
<dbReference type="Gene3D" id="3.30.457.10">
    <property type="entry name" value="Copper amine oxidase-like, N-terminal domain"/>
    <property type="match status" value="1"/>
</dbReference>
<dbReference type="PANTHER" id="PTHR45982:SF1">
    <property type="entry name" value="REGULATOR OF CHROMOSOME CONDENSATION"/>
    <property type="match status" value="1"/>
</dbReference>
<dbReference type="Proteomes" id="UP001597233">
    <property type="component" value="Unassembled WGS sequence"/>
</dbReference>
<dbReference type="InterPro" id="IPR000408">
    <property type="entry name" value="Reg_chr_condens"/>
</dbReference>
<accession>A0ABW4RJ85</accession>
<dbReference type="InterPro" id="IPR012854">
    <property type="entry name" value="Cu_amine_oxidase-like_N"/>
</dbReference>
<dbReference type="EMBL" id="JBHUEH010000014">
    <property type="protein sequence ID" value="MFD1886357.1"/>
    <property type="molecule type" value="Genomic_DNA"/>
</dbReference>
<proteinExistence type="predicted"/>
<evidence type="ECO:0000259" key="1">
    <source>
        <dbReference type="Pfam" id="PF07833"/>
    </source>
</evidence>
<comment type="caution">
    <text evidence="2">The sequence shown here is derived from an EMBL/GenBank/DDBJ whole genome shotgun (WGS) entry which is preliminary data.</text>
</comment>
<dbReference type="SUPFAM" id="SSF55383">
    <property type="entry name" value="Copper amine oxidase, domain N"/>
    <property type="match status" value="1"/>
</dbReference>
<dbReference type="InterPro" id="IPR036582">
    <property type="entry name" value="Mao_N_sf"/>
</dbReference>
<dbReference type="InterPro" id="IPR009091">
    <property type="entry name" value="RCC1/BLIP-II"/>
</dbReference>
<sequence length="466" mass="50311">MKKILLSLLIASFIGTVSFNITSFARENQRHLSNIIQLSGANNSVYALDHTGKLWIWGYNQYGNLGLGDETDRFAPTRLHIPTSTSITQIGSGRHINAALNTSGQVFSWSEKWPGKNEAQSSTPVMINGFSGIKQIAVGANFVLGLDQSGKVQLWGQTSTSDNASKFINEPSAIPNTPEHIVSIAASQNHGYVLTSEGAVWSISITSSSGSIAAKPTLLPDLKNIKMISSGEKAIACIDSNEHGWIYDQDANQVVKVPLTQPIKTISAQPINNAAIITSNGNVYQLISKTDTQLLKGVPSNGIAAIQNPLATTILTKSGEVWSTGVNVNGQLGIANNIRRIATAQPAIQPIQLELNGTLLHPVNSPKMVGNYVYVPIRGVLQEMGSTVNWNKNQKNLVKITSKNTMIQLQVDQKYAMINGKAVQLDAPVVYIDGSMFVPLRFISQAEGATVNWDSNLYTVSISFKN</sequence>
<dbReference type="PANTHER" id="PTHR45982">
    <property type="entry name" value="REGULATOR OF CHROMOSOME CONDENSATION"/>
    <property type="match status" value="1"/>
</dbReference>
<evidence type="ECO:0000313" key="2">
    <source>
        <dbReference type="EMBL" id="MFD1886357.1"/>
    </source>
</evidence>
<protein>
    <submittedName>
        <fullName evidence="2">Stalk domain-containing protein</fullName>
    </submittedName>
</protein>